<evidence type="ECO:0000256" key="7">
    <source>
        <dbReference type="ARBA" id="ARBA00023277"/>
    </source>
</evidence>
<organism evidence="11">
    <name type="scientific">freshwater metagenome</name>
    <dbReference type="NCBI Taxonomy" id="449393"/>
    <lineage>
        <taxon>unclassified sequences</taxon>
        <taxon>metagenomes</taxon>
        <taxon>ecological metagenomes</taxon>
    </lineage>
</organism>
<dbReference type="AlphaFoldDB" id="A0A6J5ZHF8"/>
<evidence type="ECO:0000256" key="9">
    <source>
        <dbReference type="ARBA" id="ARBA00023326"/>
    </source>
</evidence>
<dbReference type="EMBL" id="CAESAN010000043">
    <property type="protein sequence ID" value="CAB4342035.1"/>
    <property type="molecule type" value="Genomic_DNA"/>
</dbReference>
<feature type="domain" description="GH10" evidence="10">
    <location>
        <begin position="33"/>
        <end position="373"/>
    </location>
</feature>
<dbReference type="InterPro" id="IPR031158">
    <property type="entry name" value="GH10_AS"/>
</dbReference>
<dbReference type="SUPFAM" id="SSF51445">
    <property type="entry name" value="(Trans)glycosidases"/>
    <property type="match status" value="1"/>
</dbReference>
<evidence type="ECO:0000256" key="2">
    <source>
        <dbReference type="ARBA" id="ARBA00007495"/>
    </source>
</evidence>
<dbReference type="PROSITE" id="PS51760">
    <property type="entry name" value="GH10_2"/>
    <property type="match status" value="1"/>
</dbReference>
<gene>
    <name evidence="11" type="ORF">UFOPK3547_00664</name>
</gene>
<name>A0A6J5ZHF8_9ZZZZ</name>
<evidence type="ECO:0000256" key="6">
    <source>
        <dbReference type="ARBA" id="ARBA00022801"/>
    </source>
</evidence>
<keyword evidence="5" id="KW-0732">Signal</keyword>
<keyword evidence="9" id="KW-0624">Polysaccharide degradation</keyword>
<protein>
    <recommendedName>
        <fullName evidence="3">endo-1,4-beta-xylanase</fullName>
        <ecNumber evidence="3">3.2.1.8</ecNumber>
    </recommendedName>
</protein>
<dbReference type="PANTHER" id="PTHR31490">
    <property type="entry name" value="GLYCOSYL HYDROLASE"/>
    <property type="match status" value="1"/>
</dbReference>
<dbReference type="PRINTS" id="PR00134">
    <property type="entry name" value="GLHYDRLASE10"/>
</dbReference>
<accession>A0A6J5ZHF8</accession>
<dbReference type="GO" id="GO:0045493">
    <property type="term" value="P:xylan catabolic process"/>
    <property type="evidence" value="ECO:0007669"/>
    <property type="project" value="UniProtKB-KW"/>
</dbReference>
<sequence>MRSIKFFSAALAAASILAGSASASLAATRCPSNGTGCSLAQVARESGIFVGTAISSEMSATELSDARANFNAATSENAFKWDQMSRTQGVTRFDQTDALVNWALAAKVRLRAHNLFWHRIQMPQWVTQSLASSSDPAATLRQLMKDRVNTVVGRYRGKVAIYDVVNEPLKLFGAGYDTQDTAFTPKNIFYTTLGESYIADAFRLTHKADPKAKLFLNELLWDARIGDPKSDALLALVRRLKKAKVPLDGVGLQTHAMLGVKSPNFPSSTSSLKRYIDALGKLGVKVEITELDVRLPLLASEPDPLAAQAAIYRRIASACGKSKACTGLTVWGQRDADSWLDSYGLTRGTAPNRPLLLDDLGARKPAYPAVGAGLLERCASSGKRRPCSAAWPRIPR</sequence>
<evidence type="ECO:0000256" key="1">
    <source>
        <dbReference type="ARBA" id="ARBA00000681"/>
    </source>
</evidence>
<evidence type="ECO:0000256" key="5">
    <source>
        <dbReference type="ARBA" id="ARBA00022729"/>
    </source>
</evidence>
<evidence type="ECO:0000259" key="10">
    <source>
        <dbReference type="PROSITE" id="PS51760"/>
    </source>
</evidence>
<keyword evidence="8" id="KW-0326">Glycosidase</keyword>
<keyword evidence="6" id="KW-0378">Hydrolase</keyword>
<comment type="similarity">
    <text evidence="2">Belongs to the glycosyl hydrolase 10 (cellulase F) family.</text>
</comment>
<keyword evidence="7" id="KW-0119">Carbohydrate metabolism</keyword>
<evidence type="ECO:0000313" key="11">
    <source>
        <dbReference type="EMBL" id="CAB4342035.1"/>
    </source>
</evidence>
<dbReference type="Pfam" id="PF00331">
    <property type="entry name" value="Glyco_hydro_10"/>
    <property type="match status" value="1"/>
</dbReference>
<dbReference type="PANTHER" id="PTHR31490:SF88">
    <property type="entry name" value="BETA-XYLANASE"/>
    <property type="match status" value="1"/>
</dbReference>
<dbReference type="InterPro" id="IPR001000">
    <property type="entry name" value="GH10_dom"/>
</dbReference>
<reference evidence="11" key="1">
    <citation type="submission" date="2020-05" db="EMBL/GenBank/DDBJ databases">
        <authorList>
            <person name="Chiriac C."/>
            <person name="Salcher M."/>
            <person name="Ghai R."/>
            <person name="Kavagutti S V."/>
        </authorList>
    </citation>
    <scope>NUCLEOTIDE SEQUENCE</scope>
</reference>
<keyword evidence="4" id="KW-0858">Xylan degradation</keyword>
<dbReference type="SMART" id="SM00633">
    <property type="entry name" value="Glyco_10"/>
    <property type="match status" value="1"/>
</dbReference>
<dbReference type="EC" id="3.2.1.8" evidence="3"/>
<evidence type="ECO:0000256" key="4">
    <source>
        <dbReference type="ARBA" id="ARBA00022651"/>
    </source>
</evidence>
<evidence type="ECO:0000256" key="8">
    <source>
        <dbReference type="ARBA" id="ARBA00023295"/>
    </source>
</evidence>
<dbReference type="PROSITE" id="PS00591">
    <property type="entry name" value="GH10_1"/>
    <property type="match status" value="1"/>
</dbReference>
<dbReference type="GO" id="GO:0031176">
    <property type="term" value="F:endo-1,4-beta-xylanase activity"/>
    <property type="evidence" value="ECO:0007669"/>
    <property type="project" value="UniProtKB-EC"/>
</dbReference>
<comment type="catalytic activity">
    <reaction evidence="1">
        <text>Endohydrolysis of (1-&gt;4)-beta-D-xylosidic linkages in xylans.</text>
        <dbReference type="EC" id="3.2.1.8"/>
    </reaction>
</comment>
<evidence type="ECO:0000256" key="3">
    <source>
        <dbReference type="ARBA" id="ARBA00012590"/>
    </source>
</evidence>
<proteinExistence type="inferred from homology"/>
<dbReference type="Gene3D" id="3.20.20.80">
    <property type="entry name" value="Glycosidases"/>
    <property type="match status" value="1"/>
</dbReference>
<dbReference type="InterPro" id="IPR044846">
    <property type="entry name" value="GH10"/>
</dbReference>
<dbReference type="InterPro" id="IPR017853">
    <property type="entry name" value="GH"/>
</dbReference>